<sequence length="295" mass="33419">MGGSSSQPPTKPTMSPINAFPLEELYTPKFSTSLQENTGYWQEPNPHESPVEQVATSPTKKKNLTRNRQKRTIQSDEAPRQIAWTTKEEIALAKGWVAISENSEHGNARKKYGFWCEVLGYIECKTKAYGRRTYDMVYGKWKSVRPAVVRFCRVYDNVMCMTQVSGVGDEDYFQREMIHYQAETGLPFKFRHCWDVSKDSSKFQEIAFPNFNTGSERVSRRHKSSGSSSFNTEFGDASINLYTNVVDEDEVQEIRRPGGRDKARAAGKNKGSKSSGLSTMNDDALARLMVTEMIA</sequence>
<comment type="caution">
    <text evidence="2">The sequence shown here is derived from an EMBL/GenBank/DDBJ whole genome shotgun (WGS) entry which is preliminary data.</text>
</comment>
<feature type="region of interest" description="Disordered" evidence="1">
    <location>
        <begin position="36"/>
        <end position="78"/>
    </location>
</feature>
<evidence type="ECO:0000313" key="2">
    <source>
        <dbReference type="EMBL" id="GJS49916.1"/>
    </source>
</evidence>
<feature type="region of interest" description="Disordered" evidence="1">
    <location>
        <begin position="1"/>
        <end position="22"/>
    </location>
</feature>
<feature type="compositionally biased region" description="Polar residues" evidence="1">
    <location>
        <begin position="1"/>
        <end position="16"/>
    </location>
</feature>
<reference evidence="2" key="1">
    <citation type="journal article" date="2022" name="Int. J. Mol. Sci.">
        <title>Draft Genome of Tanacetum Coccineum: Genomic Comparison of Closely Related Tanacetum-Family Plants.</title>
        <authorList>
            <person name="Yamashiro T."/>
            <person name="Shiraishi A."/>
            <person name="Nakayama K."/>
            <person name="Satake H."/>
        </authorList>
    </citation>
    <scope>NUCLEOTIDE SEQUENCE</scope>
</reference>
<feature type="compositionally biased region" description="Basic and acidic residues" evidence="1">
    <location>
        <begin position="254"/>
        <end position="264"/>
    </location>
</feature>
<proteinExistence type="predicted"/>
<evidence type="ECO:0000313" key="3">
    <source>
        <dbReference type="Proteomes" id="UP001151760"/>
    </source>
</evidence>
<feature type="region of interest" description="Disordered" evidence="1">
    <location>
        <begin position="254"/>
        <end position="279"/>
    </location>
</feature>
<evidence type="ECO:0000256" key="1">
    <source>
        <dbReference type="SAM" id="MobiDB-lite"/>
    </source>
</evidence>
<dbReference type="Proteomes" id="UP001151760">
    <property type="component" value="Unassembled WGS sequence"/>
</dbReference>
<evidence type="ECO:0008006" key="4">
    <source>
        <dbReference type="Google" id="ProtNLM"/>
    </source>
</evidence>
<keyword evidence="3" id="KW-1185">Reference proteome</keyword>
<reference evidence="2" key="2">
    <citation type="submission" date="2022-01" db="EMBL/GenBank/DDBJ databases">
        <authorList>
            <person name="Yamashiro T."/>
            <person name="Shiraishi A."/>
            <person name="Satake H."/>
            <person name="Nakayama K."/>
        </authorList>
    </citation>
    <scope>NUCLEOTIDE SEQUENCE</scope>
</reference>
<organism evidence="2 3">
    <name type="scientific">Tanacetum coccineum</name>
    <dbReference type="NCBI Taxonomy" id="301880"/>
    <lineage>
        <taxon>Eukaryota</taxon>
        <taxon>Viridiplantae</taxon>
        <taxon>Streptophyta</taxon>
        <taxon>Embryophyta</taxon>
        <taxon>Tracheophyta</taxon>
        <taxon>Spermatophyta</taxon>
        <taxon>Magnoliopsida</taxon>
        <taxon>eudicotyledons</taxon>
        <taxon>Gunneridae</taxon>
        <taxon>Pentapetalae</taxon>
        <taxon>asterids</taxon>
        <taxon>campanulids</taxon>
        <taxon>Asterales</taxon>
        <taxon>Asteraceae</taxon>
        <taxon>Asteroideae</taxon>
        <taxon>Anthemideae</taxon>
        <taxon>Anthemidinae</taxon>
        <taxon>Tanacetum</taxon>
    </lineage>
</organism>
<protein>
    <recommendedName>
        <fullName evidence="4">No apical meristem-associated C-terminal domain-containing protein</fullName>
    </recommendedName>
</protein>
<feature type="compositionally biased region" description="Basic residues" evidence="1">
    <location>
        <begin position="59"/>
        <end position="71"/>
    </location>
</feature>
<dbReference type="PANTHER" id="PTHR45023:SF4">
    <property type="entry name" value="GLYCINE-RICH PROTEIN-RELATED"/>
    <property type="match status" value="1"/>
</dbReference>
<name>A0ABQ4WAN9_9ASTR</name>
<dbReference type="PANTHER" id="PTHR45023">
    <property type="match status" value="1"/>
</dbReference>
<accession>A0ABQ4WAN9</accession>
<dbReference type="EMBL" id="BQNB010008478">
    <property type="protein sequence ID" value="GJS49916.1"/>
    <property type="molecule type" value="Genomic_DNA"/>
</dbReference>
<gene>
    <name evidence="2" type="ORF">Tco_0600037</name>
</gene>